<proteinExistence type="predicted"/>
<dbReference type="Proteomes" id="UP001408356">
    <property type="component" value="Unassembled WGS sequence"/>
</dbReference>
<feature type="compositionally biased region" description="Polar residues" evidence="1">
    <location>
        <begin position="30"/>
        <end position="47"/>
    </location>
</feature>
<feature type="compositionally biased region" description="Polar residues" evidence="1">
    <location>
        <begin position="109"/>
        <end position="140"/>
    </location>
</feature>
<protein>
    <submittedName>
        <fullName evidence="2">Uncharacterized protein</fullName>
    </submittedName>
</protein>
<comment type="caution">
    <text evidence="2">The sequence shown here is derived from an EMBL/GenBank/DDBJ whole genome shotgun (WGS) entry which is preliminary data.</text>
</comment>
<feature type="region of interest" description="Disordered" evidence="1">
    <location>
        <begin position="65"/>
        <end position="152"/>
    </location>
</feature>
<organism evidence="2 3">
    <name type="scientific">Seiridium unicorne</name>
    <dbReference type="NCBI Taxonomy" id="138068"/>
    <lineage>
        <taxon>Eukaryota</taxon>
        <taxon>Fungi</taxon>
        <taxon>Dikarya</taxon>
        <taxon>Ascomycota</taxon>
        <taxon>Pezizomycotina</taxon>
        <taxon>Sordariomycetes</taxon>
        <taxon>Xylariomycetidae</taxon>
        <taxon>Amphisphaeriales</taxon>
        <taxon>Sporocadaceae</taxon>
        <taxon>Seiridium</taxon>
    </lineage>
</organism>
<reference evidence="2 3" key="1">
    <citation type="journal article" date="2024" name="J. Plant Pathol.">
        <title>Sequence and assembly of the genome of Seiridium unicorne, isolate CBS 538.82, causal agent of cypress canker disease.</title>
        <authorList>
            <person name="Scali E."/>
            <person name="Rocca G.D."/>
            <person name="Danti R."/>
            <person name="Garbelotto M."/>
            <person name="Barberini S."/>
            <person name="Baroncelli R."/>
            <person name="Emiliani G."/>
        </authorList>
    </citation>
    <scope>NUCLEOTIDE SEQUENCE [LARGE SCALE GENOMIC DNA]</scope>
    <source>
        <strain evidence="2 3">BM-138-508</strain>
    </source>
</reference>
<evidence type="ECO:0000313" key="3">
    <source>
        <dbReference type="Proteomes" id="UP001408356"/>
    </source>
</evidence>
<keyword evidence="3" id="KW-1185">Reference proteome</keyword>
<accession>A0ABR2UDQ1</accession>
<evidence type="ECO:0000256" key="1">
    <source>
        <dbReference type="SAM" id="MobiDB-lite"/>
    </source>
</evidence>
<sequence length="152" mass="16163">MRPAGRPILPEAFRVSAEAGASLADHDGKQTQQSFTNPSSSAASISDVTKVDDVPFGVLQTSNRSVLSRRRQCSDNALPGGRVLQSCHHPSSTTFDSQVRSSGAHELQVQLQPSWKLSKSEARSPTSSIPRNFSASSPITSPIHASDAPVVK</sequence>
<evidence type="ECO:0000313" key="2">
    <source>
        <dbReference type="EMBL" id="KAK9412760.1"/>
    </source>
</evidence>
<dbReference type="EMBL" id="JARVKF010000450">
    <property type="protein sequence ID" value="KAK9412760.1"/>
    <property type="molecule type" value="Genomic_DNA"/>
</dbReference>
<name>A0ABR2UDQ1_9PEZI</name>
<feature type="region of interest" description="Disordered" evidence="1">
    <location>
        <begin position="19"/>
        <end position="47"/>
    </location>
</feature>
<gene>
    <name evidence="2" type="ORF">SUNI508_12460</name>
</gene>
<feature type="compositionally biased region" description="Polar residues" evidence="1">
    <location>
        <begin position="88"/>
        <end position="101"/>
    </location>
</feature>